<evidence type="ECO:0000313" key="3">
    <source>
        <dbReference type="EMBL" id="GAA4120002.1"/>
    </source>
</evidence>
<evidence type="ECO:0000256" key="2">
    <source>
        <dbReference type="SAM" id="Phobius"/>
    </source>
</evidence>
<reference evidence="4" key="1">
    <citation type="journal article" date="2019" name="Int. J. Syst. Evol. Microbiol.">
        <title>The Global Catalogue of Microorganisms (GCM) 10K type strain sequencing project: providing services to taxonomists for standard genome sequencing and annotation.</title>
        <authorList>
            <consortium name="The Broad Institute Genomics Platform"/>
            <consortium name="The Broad Institute Genome Sequencing Center for Infectious Disease"/>
            <person name="Wu L."/>
            <person name="Ma J."/>
        </authorList>
    </citation>
    <scope>NUCLEOTIDE SEQUENCE [LARGE SCALE GENOMIC DNA]</scope>
    <source>
        <strain evidence="4">JCM 16703</strain>
    </source>
</reference>
<sequence length="186" mass="21056">MTEEWGVPAWLAVLAVVALASLLVATLRLTREIADHRHLLAALRDEVARRSLAQAETADRLARVERRLARLHQNADAEFVITDLGDLSGLGDPGEHPLDAEVPAAPQQVVSIEGPLFADLVLRESVVQVASFAQGLRRALSPETRNRIRFEMRREVKRSRRQRRQETRLARRAWEAQQRRRETVAP</sequence>
<keyword evidence="2" id="KW-0472">Membrane</keyword>
<keyword evidence="4" id="KW-1185">Reference proteome</keyword>
<dbReference type="RefSeq" id="WP_344733539.1">
    <property type="nucleotide sequence ID" value="NZ_BAAAZH010000015.1"/>
</dbReference>
<protein>
    <recommendedName>
        <fullName evidence="5">DUF4446 family protein</fullName>
    </recommendedName>
</protein>
<feature type="compositionally biased region" description="Basic and acidic residues" evidence="1">
    <location>
        <begin position="164"/>
        <end position="186"/>
    </location>
</feature>
<dbReference type="Proteomes" id="UP001501495">
    <property type="component" value="Unassembled WGS sequence"/>
</dbReference>
<gene>
    <name evidence="3" type="ORF">GCM10022215_23070</name>
</gene>
<evidence type="ECO:0008006" key="5">
    <source>
        <dbReference type="Google" id="ProtNLM"/>
    </source>
</evidence>
<proteinExistence type="predicted"/>
<keyword evidence="2" id="KW-1133">Transmembrane helix</keyword>
<evidence type="ECO:0000313" key="4">
    <source>
        <dbReference type="Proteomes" id="UP001501495"/>
    </source>
</evidence>
<organism evidence="3 4">
    <name type="scientific">Nocardioides fonticola</name>
    <dbReference type="NCBI Taxonomy" id="450363"/>
    <lineage>
        <taxon>Bacteria</taxon>
        <taxon>Bacillati</taxon>
        <taxon>Actinomycetota</taxon>
        <taxon>Actinomycetes</taxon>
        <taxon>Propionibacteriales</taxon>
        <taxon>Nocardioidaceae</taxon>
        <taxon>Nocardioides</taxon>
    </lineage>
</organism>
<comment type="caution">
    <text evidence="3">The sequence shown here is derived from an EMBL/GenBank/DDBJ whole genome shotgun (WGS) entry which is preliminary data.</text>
</comment>
<keyword evidence="2" id="KW-0812">Transmembrane</keyword>
<feature type="region of interest" description="Disordered" evidence="1">
    <location>
        <begin position="154"/>
        <end position="186"/>
    </location>
</feature>
<dbReference type="EMBL" id="BAAAZH010000015">
    <property type="protein sequence ID" value="GAA4120002.1"/>
    <property type="molecule type" value="Genomic_DNA"/>
</dbReference>
<name>A0ABP7XJ85_9ACTN</name>
<feature type="transmembrane region" description="Helical" evidence="2">
    <location>
        <begin position="6"/>
        <end position="27"/>
    </location>
</feature>
<accession>A0ABP7XJ85</accession>
<evidence type="ECO:0000256" key="1">
    <source>
        <dbReference type="SAM" id="MobiDB-lite"/>
    </source>
</evidence>